<evidence type="ECO:0000256" key="5">
    <source>
        <dbReference type="SAM" id="MobiDB-lite"/>
    </source>
</evidence>
<dbReference type="OrthoDB" id="9811483at2"/>
<dbReference type="Proteomes" id="UP000256269">
    <property type="component" value="Unassembled WGS sequence"/>
</dbReference>
<protein>
    <submittedName>
        <fullName evidence="8">Putative membrane protein</fullName>
    </submittedName>
</protein>
<accession>A0A3E0HPF5</accession>
<dbReference type="InterPro" id="IPR017501">
    <property type="entry name" value="Phage_infect_YhgE_C"/>
</dbReference>
<feature type="transmembrane region" description="Helical" evidence="6">
    <location>
        <begin position="21"/>
        <end position="41"/>
    </location>
</feature>
<reference evidence="8 9" key="1">
    <citation type="submission" date="2018-08" db="EMBL/GenBank/DDBJ databases">
        <title>Genomic Encyclopedia of Archaeal and Bacterial Type Strains, Phase II (KMG-II): from individual species to whole genera.</title>
        <authorList>
            <person name="Goeker M."/>
        </authorList>
    </citation>
    <scope>NUCLEOTIDE SEQUENCE [LARGE SCALE GENOMIC DNA]</scope>
    <source>
        <strain evidence="8 9">DSM 45791</strain>
    </source>
</reference>
<organism evidence="8 9">
    <name type="scientific">Kutzneria buriramensis</name>
    <dbReference type="NCBI Taxonomy" id="1045776"/>
    <lineage>
        <taxon>Bacteria</taxon>
        <taxon>Bacillati</taxon>
        <taxon>Actinomycetota</taxon>
        <taxon>Actinomycetes</taxon>
        <taxon>Pseudonocardiales</taxon>
        <taxon>Pseudonocardiaceae</taxon>
        <taxon>Kutzneria</taxon>
    </lineage>
</organism>
<dbReference type="NCBIfam" id="TIGR03057">
    <property type="entry name" value="xxxLxxG_by_4"/>
    <property type="match status" value="3"/>
</dbReference>
<dbReference type="Gene3D" id="1.10.287.950">
    <property type="entry name" value="Methyl-accepting chemotaxis protein"/>
    <property type="match status" value="1"/>
</dbReference>
<feature type="transmembrane region" description="Helical" evidence="6">
    <location>
        <begin position="549"/>
        <end position="568"/>
    </location>
</feature>
<dbReference type="InterPro" id="IPR051328">
    <property type="entry name" value="T7SS_ABC-Transporter"/>
</dbReference>
<feature type="transmembrane region" description="Helical" evidence="6">
    <location>
        <begin position="519"/>
        <end position="542"/>
    </location>
</feature>
<comment type="caution">
    <text evidence="8">The sequence shown here is derived from an EMBL/GenBank/DDBJ whole genome shotgun (WGS) entry which is preliminary data.</text>
</comment>
<evidence type="ECO:0000256" key="2">
    <source>
        <dbReference type="ARBA" id="ARBA00022692"/>
    </source>
</evidence>
<dbReference type="RefSeq" id="WP_116175175.1">
    <property type="nucleotide sequence ID" value="NZ_CP144375.1"/>
</dbReference>
<comment type="subcellular location">
    <subcellularLocation>
        <location evidence="1">Membrane</location>
        <topology evidence="1">Multi-pass membrane protein</topology>
    </subcellularLocation>
</comment>
<evidence type="ECO:0000259" key="7">
    <source>
        <dbReference type="Pfam" id="PF12698"/>
    </source>
</evidence>
<feature type="domain" description="ABC-2 type transporter transmembrane" evidence="7">
    <location>
        <begin position="26"/>
        <end position="623"/>
    </location>
</feature>
<dbReference type="GO" id="GO:0140359">
    <property type="term" value="F:ABC-type transporter activity"/>
    <property type="evidence" value="ECO:0007669"/>
    <property type="project" value="InterPro"/>
</dbReference>
<dbReference type="PANTHER" id="PTHR43077:SF10">
    <property type="entry name" value="TRANSPORT PERMEASE PROTEIN"/>
    <property type="match status" value="1"/>
</dbReference>
<dbReference type="EMBL" id="QUNO01000005">
    <property type="protein sequence ID" value="REH48402.1"/>
    <property type="molecule type" value="Genomic_DNA"/>
</dbReference>
<gene>
    <name evidence="8" type="ORF">BCF44_105260</name>
</gene>
<evidence type="ECO:0000313" key="8">
    <source>
        <dbReference type="EMBL" id="REH48402.1"/>
    </source>
</evidence>
<feature type="transmembrane region" description="Helical" evidence="6">
    <location>
        <begin position="447"/>
        <end position="467"/>
    </location>
</feature>
<feature type="transmembrane region" description="Helical" evidence="6">
    <location>
        <begin position="607"/>
        <end position="626"/>
    </location>
</feature>
<keyword evidence="2 6" id="KW-0812">Transmembrane</keyword>
<dbReference type="NCBIfam" id="TIGR03062">
    <property type="entry name" value="pip_yhgE_Cterm"/>
    <property type="match status" value="1"/>
</dbReference>
<evidence type="ECO:0000256" key="3">
    <source>
        <dbReference type="ARBA" id="ARBA00022989"/>
    </source>
</evidence>
<dbReference type="Gene3D" id="3.40.1710.10">
    <property type="entry name" value="abc type-2 transporter like domain"/>
    <property type="match status" value="1"/>
</dbReference>
<name>A0A3E0HPF5_9PSEU</name>
<feature type="transmembrane region" description="Helical" evidence="6">
    <location>
        <begin position="488"/>
        <end position="513"/>
    </location>
</feature>
<keyword evidence="3 6" id="KW-1133">Transmembrane helix</keyword>
<dbReference type="Pfam" id="PF12698">
    <property type="entry name" value="ABC2_membrane_3"/>
    <property type="match status" value="1"/>
</dbReference>
<feature type="region of interest" description="Disordered" evidence="5">
    <location>
        <begin position="404"/>
        <end position="424"/>
    </location>
</feature>
<evidence type="ECO:0000256" key="4">
    <source>
        <dbReference type="ARBA" id="ARBA00023136"/>
    </source>
</evidence>
<evidence type="ECO:0000256" key="6">
    <source>
        <dbReference type="SAM" id="Phobius"/>
    </source>
</evidence>
<keyword evidence="9" id="KW-1185">Reference proteome</keyword>
<keyword evidence="4 6" id="KW-0472">Membrane</keyword>
<evidence type="ECO:0000313" key="9">
    <source>
        <dbReference type="Proteomes" id="UP000256269"/>
    </source>
</evidence>
<dbReference type="PANTHER" id="PTHR43077">
    <property type="entry name" value="TRANSPORT PERMEASE YVFS-RELATED"/>
    <property type="match status" value="1"/>
</dbReference>
<dbReference type="GO" id="GO:0016020">
    <property type="term" value="C:membrane"/>
    <property type="evidence" value="ECO:0007669"/>
    <property type="project" value="UniProtKB-SubCell"/>
</dbReference>
<proteinExistence type="predicted"/>
<dbReference type="InterPro" id="IPR013525">
    <property type="entry name" value="ABC2_TM"/>
</dbReference>
<dbReference type="InterPro" id="IPR023908">
    <property type="entry name" value="xxxLxxG_rpt"/>
</dbReference>
<dbReference type="InterPro" id="IPR017500">
    <property type="entry name" value="Phage_infect_YhgE_N"/>
</dbReference>
<dbReference type="SUPFAM" id="SSF58104">
    <property type="entry name" value="Methyl-accepting chemotaxis protein (MCP) signaling domain"/>
    <property type="match status" value="1"/>
</dbReference>
<dbReference type="AlphaFoldDB" id="A0A3E0HPF5"/>
<dbReference type="NCBIfam" id="TIGR03061">
    <property type="entry name" value="pip_yhgE_Nterm"/>
    <property type="match status" value="1"/>
</dbReference>
<evidence type="ECO:0000256" key="1">
    <source>
        <dbReference type="ARBA" id="ARBA00004141"/>
    </source>
</evidence>
<sequence length="642" mass="66501">MSPIRLAANELRRITAGKLPKIAVVALVLVPLLYGAMYLYANWDPYNNLKSLPVALVVDDQGATVNGKQINAGNEVADELVQSGQFDWHRVSDAEAEAGVRDNKYTFALTLPKDFSQALTSPAQNQPRQGVIRLTTNDSNNYLARTIADKVVDAVRAAVAKKVGTTAADQLLTGYATIRSSTLQAASGASKLADGAAQANTGAQQLASGSSDLAAGQHKLLDGANQLVTGLDLLKSNTASLPSQTQQLANGARQVADGNAQVAAGGSAVATAAQTFNNNLDGLRSDIQARLQAQGLTQDQINQVLSVLDNARKPINDADSQIQTVNGKLQQLATGSRQVADGASQLAAASPQLANGIAQADSGATQLRDGLKTATDGADKLSAGATQLASGTKQLADGSAQLRDGLNEGAGKIPDPNDPTKTADTIGDPVTVQAIGQATAGTYGAGLAPFFLGLATWIGAFVLFLLLRPLSRRALAARQRPGIVALGGWLPAAFLSFLQVVLLFAVVTTLVGVHPSNPLGTLGFLVLTGFAFTAMLHGLNALLGAVGKFLGLVLLVLQLTTAGGTFPWQTIPAPLQPLHIALPLGYVVDGLRHLLYGGTLSSLGVDLAVIGGYLVVGLALSVLAAYKQRVWTPSRLKPELVL</sequence>